<dbReference type="EMBL" id="JBGMDY010000001">
    <property type="protein sequence ID" value="KAL2347492.1"/>
    <property type="molecule type" value="Genomic_DNA"/>
</dbReference>
<dbReference type="Proteomes" id="UP001603857">
    <property type="component" value="Unassembled WGS sequence"/>
</dbReference>
<proteinExistence type="predicted"/>
<evidence type="ECO:0000313" key="1">
    <source>
        <dbReference type="EMBL" id="KAL2347492.1"/>
    </source>
</evidence>
<gene>
    <name evidence="1" type="ORF">Fmac_001492</name>
</gene>
<dbReference type="AlphaFoldDB" id="A0ABD1NII5"/>
<sequence length="71" mass="7986">MFQGLGCSPIKAIRELGSECRETVWSISDVGVRAFRGPFLSKRGPGRTHLWYANYRAHSKRWVAKCGADNC</sequence>
<reference evidence="1 2" key="1">
    <citation type="submission" date="2024-08" db="EMBL/GenBank/DDBJ databases">
        <title>Insights into the chromosomal genome structure of Flemingia macrophylla.</title>
        <authorList>
            <person name="Ding Y."/>
            <person name="Zhao Y."/>
            <person name="Bi W."/>
            <person name="Wu M."/>
            <person name="Zhao G."/>
            <person name="Gong Y."/>
            <person name="Li W."/>
            <person name="Zhang P."/>
        </authorList>
    </citation>
    <scope>NUCLEOTIDE SEQUENCE [LARGE SCALE GENOMIC DNA]</scope>
    <source>
        <strain evidence="1">DYQJB</strain>
        <tissue evidence="1">Leaf</tissue>
    </source>
</reference>
<protein>
    <submittedName>
        <fullName evidence="1">Uncharacterized protein</fullName>
    </submittedName>
</protein>
<keyword evidence="2" id="KW-1185">Reference proteome</keyword>
<comment type="caution">
    <text evidence="1">The sequence shown here is derived from an EMBL/GenBank/DDBJ whole genome shotgun (WGS) entry which is preliminary data.</text>
</comment>
<name>A0ABD1NII5_9FABA</name>
<organism evidence="1 2">
    <name type="scientific">Flemingia macrophylla</name>
    <dbReference type="NCBI Taxonomy" id="520843"/>
    <lineage>
        <taxon>Eukaryota</taxon>
        <taxon>Viridiplantae</taxon>
        <taxon>Streptophyta</taxon>
        <taxon>Embryophyta</taxon>
        <taxon>Tracheophyta</taxon>
        <taxon>Spermatophyta</taxon>
        <taxon>Magnoliopsida</taxon>
        <taxon>eudicotyledons</taxon>
        <taxon>Gunneridae</taxon>
        <taxon>Pentapetalae</taxon>
        <taxon>rosids</taxon>
        <taxon>fabids</taxon>
        <taxon>Fabales</taxon>
        <taxon>Fabaceae</taxon>
        <taxon>Papilionoideae</taxon>
        <taxon>50 kb inversion clade</taxon>
        <taxon>NPAAA clade</taxon>
        <taxon>indigoferoid/millettioid clade</taxon>
        <taxon>Phaseoleae</taxon>
        <taxon>Flemingia</taxon>
    </lineage>
</organism>
<accession>A0ABD1NII5</accession>
<evidence type="ECO:0000313" key="2">
    <source>
        <dbReference type="Proteomes" id="UP001603857"/>
    </source>
</evidence>